<evidence type="ECO:0000313" key="2">
    <source>
        <dbReference type="Proteomes" id="UP001608902"/>
    </source>
</evidence>
<name>A0ABD6ELM7_9BILA</name>
<protein>
    <submittedName>
        <fullName evidence="1">Uncharacterized protein</fullName>
    </submittedName>
</protein>
<proteinExistence type="predicted"/>
<dbReference type="EMBL" id="JBGFUD010002981">
    <property type="protein sequence ID" value="MFH4978214.1"/>
    <property type="molecule type" value="Genomic_DNA"/>
</dbReference>
<accession>A0ABD6ELM7</accession>
<keyword evidence="2" id="KW-1185">Reference proteome</keyword>
<comment type="caution">
    <text evidence="1">The sequence shown here is derived from an EMBL/GenBank/DDBJ whole genome shotgun (WGS) entry which is preliminary data.</text>
</comment>
<organism evidence="1 2">
    <name type="scientific">Gnathostoma spinigerum</name>
    <dbReference type="NCBI Taxonomy" id="75299"/>
    <lineage>
        <taxon>Eukaryota</taxon>
        <taxon>Metazoa</taxon>
        <taxon>Ecdysozoa</taxon>
        <taxon>Nematoda</taxon>
        <taxon>Chromadorea</taxon>
        <taxon>Rhabditida</taxon>
        <taxon>Spirurina</taxon>
        <taxon>Gnathostomatomorpha</taxon>
        <taxon>Gnathostomatoidea</taxon>
        <taxon>Gnathostomatidae</taxon>
        <taxon>Gnathostoma</taxon>
    </lineage>
</organism>
<dbReference type="AlphaFoldDB" id="A0ABD6ELM7"/>
<sequence>MPVKDPQISLCKVPNLVMTVSTILCPADIYRTAPVPNHELVSGAQTRIFEIQRVFQIPKGALSSNIQTFLPRIRITYLKVVVPGERIVVYCNDDLSIPEIFTCEEGGRWSGK</sequence>
<dbReference type="Proteomes" id="UP001608902">
    <property type="component" value="Unassembled WGS sequence"/>
</dbReference>
<gene>
    <name evidence="1" type="ORF">AB6A40_004923</name>
</gene>
<reference evidence="1 2" key="1">
    <citation type="submission" date="2024-08" db="EMBL/GenBank/DDBJ databases">
        <title>Gnathostoma spinigerum genome.</title>
        <authorList>
            <person name="Gonzalez-Bertolin B."/>
            <person name="Monzon S."/>
            <person name="Zaballos A."/>
            <person name="Jimenez P."/>
            <person name="Dekumyoy P."/>
            <person name="Varona S."/>
            <person name="Cuesta I."/>
            <person name="Sumanam S."/>
            <person name="Adisakwattana P."/>
            <person name="Gasser R.B."/>
            <person name="Hernandez-Gonzalez A."/>
            <person name="Young N.D."/>
            <person name="Perteguer M.J."/>
        </authorList>
    </citation>
    <scope>NUCLEOTIDE SEQUENCE [LARGE SCALE GENOMIC DNA]</scope>
    <source>
        <strain evidence="1">AL3</strain>
        <tissue evidence="1">Liver</tissue>
    </source>
</reference>
<evidence type="ECO:0000313" key="1">
    <source>
        <dbReference type="EMBL" id="MFH4978214.1"/>
    </source>
</evidence>